<dbReference type="RefSeq" id="WP_184934066.1">
    <property type="nucleotide sequence ID" value="NZ_JACHJV010000001.1"/>
</dbReference>
<dbReference type="PANTHER" id="PTHR35891:SF3">
    <property type="entry name" value="THIOL:DISULFIDE INTERCHANGE PROTEIN DSBL"/>
    <property type="match status" value="1"/>
</dbReference>
<proteinExistence type="inferred from homology"/>
<dbReference type="Pfam" id="PF01323">
    <property type="entry name" value="DSBA"/>
    <property type="match status" value="1"/>
</dbReference>
<protein>
    <recommendedName>
        <fullName evidence="2">Thiol:disulfide interchange protein DsbA</fullName>
    </recommendedName>
</protein>
<evidence type="ECO:0000256" key="2">
    <source>
        <dbReference type="ARBA" id="ARBA00013831"/>
    </source>
</evidence>
<feature type="signal peptide" evidence="6">
    <location>
        <begin position="1"/>
        <end position="22"/>
    </location>
</feature>
<evidence type="ECO:0000256" key="6">
    <source>
        <dbReference type="SAM" id="SignalP"/>
    </source>
</evidence>
<accession>A0A7W7QXV2</accession>
<sequence>MKPVTRAVVLLVSVACALGATAPSGSASTRAASAPTAARTGEAYVSLRHPQAVHASGREVLEVFWYGCQHSQLLEQPLEEWAARQPADVVVRRLPAVWPGTSDQTVQRAHARLYFTLEQLGEVNRLQRAVFHAVRDQHRDLTTEAAAADWAESQQVDRARFAAAYESEQVRAEVEQAPQDLARYEIDELPSVVVQGRYRTAPTKAGGVEAIPHVLDQMLSQARSSHTA</sequence>
<evidence type="ECO:0000256" key="5">
    <source>
        <dbReference type="ARBA" id="ARBA00023284"/>
    </source>
</evidence>
<dbReference type="PANTHER" id="PTHR35891">
    <property type="entry name" value="THIOL:DISULFIDE INTERCHANGE PROTEIN DSBA"/>
    <property type="match status" value="1"/>
</dbReference>
<evidence type="ECO:0000313" key="8">
    <source>
        <dbReference type="EMBL" id="MBB4921787.1"/>
    </source>
</evidence>
<dbReference type="InterPro" id="IPR001853">
    <property type="entry name" value="DSBA-like_thioredoxin_dom"/>
</dbReference>
<evidence type="ECO:0000256" key="4">
    <source>
        <dbReference type="ARBA" id="ARBA00023157"/>
    </source>
</evidence>
<dbReference type="CDD" id="cd03019">
    <property type="entry name" value="DsbA_DsbA"/>
    <property type="match status" value="1"/>
</dbReference>
<dbReference type="InterPro" id="IPR050824">
    <property type="entry name" value="Thiol_disulfide_DsbA"/>
</dbReference>
<dbReference type="GO" id="GO:0016491">
    <property type="term" value="F:oxidoreductase activity"/>
    <property type="evidence" value="ECO:0007669"/>
    <property type="project" value="InterPro"/>
</dbReference>
<dbReference type="EMBL" id="JACHJV010000001">
    <property type="protein sequence ID" value="MBB4921787.1"/>
    <property type="molecule type" value="Genomic_DNA"/>
</dbReference>
<reference evidence="8 9" key="1">
    <citation type="submission" date="2020-08" db="EMBL/GenBank/DDBJ databases">
        <title>Sequencing the genomes of 1000 actinobacteria strains.</title>
        <authorList>
            <person name="Klenk H.-P."/>
        </authorList>
    </citation>
    <scope>NUCLEOTIDE SEQUENCE [LARGE SCALE GENOMIC DNA]</scope>
    <source>
        <strain evidence="8 9">DSM 41654</strain>
    </source>
</reference>
<gene>
    <name evidence="8" type="ORF">FHR34_000780</name>
</gene>
<keyword evidence="9" id="KW-1185">Reference proteome</keyword>
<comment type="caution">
    <text evidence="8">The sequence shown here is derived from an EMBL/GenBank/DDBJ whole genome shotgun (WGS) entry which is preliminary data.</text>
</comment>
<dbReference type="AlphaFoldDB" id="A0A7W7QXV2"/>
<dbReference type="SUPFAM" id="SSF52833">
    <property type="entry name" value="Thioredoxin-like"/>
    <property type="match status" value="1"/>
</dbReference>
<feature type="domain" description="DSBA-like thioredoxin" evidence="7">
    <location>
        <begin position="93"/>
        <end position="197"/>
    </location>
</feature>
<evidence type="ECO:0000256" key="3">
    <source>
        <dbReference type="ARBA" id="ARBA00022729"/>
    </source>
</evidence>
<dbReference type="Gene3D" id="3.40.30.10">
    <property type="entry name" value="Glutaredoxin"/>
    <property type="match status" value="1"/>
</dbReference>
<dbReference type="InterPro" id="IPR036249">
    <property type="entry name" value="Thioredoxin-like_sf"/>
</dbReference>
<evidence type="ECO:0000313" key="9">
    <source>
        <dbReference type="Proteomes" id="UP000540506"/>
    </source>
</evidence>
<keyword evidence="3 6" id="KW-0732">Signal</keyword>
<feature type="chain" id="PRO_5039453439" description="Thiol:disulfide interchange protein DsbA" evidence="6">
    <location>
        <begin position="23"/>
        <end position="228"/>
    </location>
</feature>
<keyword evidence="5" id="KW-0676">Redox-active center</keyword>
<evidence type="ECO:0000259" key="7">
    <source>
        <dbReference type="Pfam" id="PF01323"/>
    </source>
</evidence>
<evidence type="ECO:0000256" key="1">
    <source>
        <dbReference type="ARBA" id="ARBA00005791"/>
    </source>
</evidence>
<name>A0A7W7QXV2_KITKI</name>
<organism evidence="8 9">
    <name type="scientific">Kitasatospora kifunensis</name>
    <name type="common">Streptomyces kifunensis</name>
    <dbReference type="NCBI Taxonomy" id="58351"/>
    <lineage>
        <taxon>Bacteria</taxon>
        <taxon>Bacillati</taxon>
        <taxon>Actinomycetota</taxon>
        <taxon>Actinomycetes</taxon>
        <taxon>Kitasatosporales</taxon>
        <taxon>Streptomycetaceae</taxon>
        <taxon>Kitasatospora</taxon>
    </lineage>
</organism>
<dbReference type="Proteomes" id="UP000540506">
    <property type="component" value="Unassembled WGS sequence"/>
</dbReference>
<dbReference type="InterPro" id="IPR023205">
    <property type="entry name" value="DsbA/DsbL"/>
</dbReference>
<comment type="similarity">
    <text evidence="1">Belongs to the thioredoxin family. DsbA subfamily.</text>
</comment>
<keyword evidence="4" id="KW-1015">Disulfide bond</keyword>